<evidence type="ECO:0000256" key="8">
    <source>
        <dbReference type="SAM" id="Phobius"/>
    </source>
</evidence>
<evidence type="ECO:0000256" key="3">
    <source>
        <dbReference type="ARBA" id="ARBA00022679"/>
    </source>
</evidence>
<keyword evidence="8" id="KW-0472">Membrane</keyword>
<evidence type="ECO:0000259" key="9">
    <source>
        <dbReference type="PROSITE" id="PS50011"/>
    </source>
</evidence>
<name>A0A9X3S3D1_9ACTN</name>
<evidence type="ECO:0000256" key="5">
    <source>
        <dbReference type="ARBA" id="ARBA00022777"/>
    </source>
</evidence>
<evidence type="ECO:0000313" key="11">
    <source>
        <dbReference type="Proteomes" id="UP001149140"/>
    </source>
</evidence>
<evidence type="ECO:0000313" key="10">
    <source>
        <dbReference type="EMBL" id="MDA0162001.1"/>
    </source>
</evidence>
<dbReference type="PROSITE" id="PS50011">
    <property type="entry name" value="PROTEIN_KINASE_DOM"/>
    <property type="match status" value="1"/>
</dbReference>
<dbReference type="InterPro" id="IPR008271">
    <property type="entry name" value="Ser/Thr_kinase_AS"/>
</dbReference>
<feature type="transmembrane region" description="Helical" evidence="8">
    <location>
        <begin position="482"/>
        <end position="500"/>
    </location>
</feature>
<evidence type="ECO:0000256" key="7">
    <source>
        <dbReference type="PROSITE-ProRule" id="PRU10141"/>
    </source>
</evidence>
<dbReference type="PANTHER" id="PTHR43289:SF6">
    <property type="entry name" value="SERINE_THREONINE-PROTEIN KINASE NEKL-3"/>
    <property type="match status" value="1"/>
</dbReference>
<dbReference type="Gene3D" id="1.10.510.10">
    <property type="entry name" value="Transferase(Phosphotransferase) domain 1"/>
    <property type="match status" value="1"/>
</dbReference>
<feature type="domain" description="Protein kinase" evidence="9">
    <location>
        <begin position="20"/>
        <end position="278"/>
    </location>
</feature>
<dbReference type="SMART" id="SM00220">
    <property type="entry name" value="S_TKc"/>
    <property type="match status" value="1"/>
</dbReference>
<dbReference type="Gene3D" id="3.30.200.20">
    <property type="entry name" value="Phosphorylase Kinase, domain 1"/>
    <property type="match status" value="1"/>
</dbReference>
<feature type="transmembrane region" description="Helical" evidence="8">
    <location>
        <begin position="309"/>
        <end position="327"/>
    </location>
</feature>
<dbReference type="InterPro" id="IPR017441">
    <property type="entry name" value="Protein_kinase_ATP_BS"/>
</dbReference>
<dbReference type="PANTHER" id="PTHR43289">
    <property type="entry name" value="MITOGEN-ACTIVATED PROTEIN KINASE KINASE KINASE 20-RELATED"/>
    <property type="match status" value="1"/>
</dbReference>
<protein>
    <recommendedName>
        <fullName evidence="1">non-specific serine/threonine protein kinase</fullName>
        <ecNumber evidence="1">2.7.11.1</ecNumber>
    </recommendedName>
</protein>
<keyword evidence="11" id="KW-1185">Reference proteome</keyword>
<keyword evidence="3" id="KW-0808">Transferase</keyword>
<feature type="transmembrane region" description="Helical" evidence="8">
    <location>
        <begin position="420"/>
        <end position="438"/>
    </location>
</feature>
<sequence>METTDERSVAVEAELVLGRYRLGDRLGSGGFGTVYEARDERLERPVAVKVIPGAPGKGERGRREALAAGRLDHPGVVAVYDAGEDSRARYLVSELVYGRTLDELSAEGVLSDRDVLRIGLALCGALEHAHGRGVVHRDVKPQNVLVPDAPRSAAGVAKLADFGVAHLAGDDALTRTGDVVGTLAYMAPEQAAGKRVDERCDVYSLALVLYEALAGLNPVRAGSPAATARRVGTVLPSLKRSRKDLPEELCEAIDRALRPRPDERGTLDELAAELAESLPEVSDDGGTVAPHPLERTQPFAPLPRGAGRAVAALLAGGLAVAALQWAGQPLLPALAAVAAVAILPRIGWLVTAVAVIAVLSDRQPGAAVLVGAAALPVPLALRTRGTAWSVPALAPLLGLATVAGAYPALAGRASGPLARVALGALGAWWALLAAPLLGEAILGEAAPSDHAVLGDPQALAPALRDGNAALDLVVSPLLTSGALLYAGLWALAALVLPWLVRGRWLAADVVAASMWAAALGATTAAIAQFIGAPEPRGMVVGAVLAGVLAVAVPHLRGGRVVEP</sequence>
<keyword evidence="6 7" id="KW-0067">ATP-binding</keyword>
<dbReference type="EMBL" id="JAPDOD010000015">
    <property type="protein sequence ID" value="MDA0162001.1"/>
    <property type="molecule type" value="Genomic_DNA"/>
</dbReference>
<dbReference type="Proteomes" id="UP001149140">
    <property type="component" value="Unassembled WGS sequence"/>
</dbReference>
<keyword evidence="8" id="KW-0812">Transmembrane</keyword>
<keyword evidence="2 10" id="KW-0723">Serine/threonine-protein kinase</keyword>
<dbReference type="PROSITE" id="PS00108">
    <property type="entry name" value="PROTEIN_KINASE_ST"/>
    <property type="match status" value="1"/>
</dbReference>
<evidence type="ECO:0000256" key="2">
    <source>
        <dbReference type="ARBA" id="ARBA00022527"/>
    </source>
</evidence>
<feature type="transmembrane region" description="Helical" evidence="8">
    <location>
        <begin position="537"/>
        <end position="555"/>
    </location>
</feature>
<feature type="transmembrane region" description="Helical" evidence="8">
    <location>
        <begin position="365"/>
        <end position="381"/>
    </location>
</feature>
<dbReference type="GO" id="GO:0004674">
    <property type="term" value="F:protein serine/threonine kinase activity"/>
    <property type="evidence" value="ECO:0007669"/>
    <property type="project" value="UniProtKB-KW"/>
</dbReference>
<dbReference type="Pfam" id="PF00069">
    <property type="entry name" value="Pkinase"/>
    <property type="match status" value="1"/>
</dbReference>
<dbReference type="InterPro" id="IPR011009">
    <property type="entry name" value="Kinase-like_dom_sf"/>
</dbReference>
<dbReference type="CDD" id="cd14014">
    <property type="entry name" value="STKc_PknB_like"/>
    <property type="match status" value="1"/>
</dbReference>
<proteinExistence type="predicted"/>
<accession>A0A9X3S3D1</accession>
<dbReference type="SUPFAM" id="SSF56112">
    <property type="entry name" value="Protein kinase-like (PK-like)"/>
    <property type="match status" value="1"/>
</dbReference>
<comment type="caution">
    <text evidence="10">The sequence shown here is derived from an EMBL/GenBank/DDBJ whole genome shotgun (WGS) entry which is preliminary data.</text>
</comment>
<evidence type="ECO:0000256" key="4">
    <source>
        <dbReference type="ARBA" id="ARBA00022741"/>
    </source>
</evidence>
<gene>
    <name evidence="10" type="ORF">OM076_17130</name>
</gene>
<dbReference type="RefSeq" id="WP_270041236.1">
    <property type="nucleotide sequence ID" value="NZ_JAPDOD010000015.1"/>
</dbReference>
<feature type="transmembrane region" description="Helical" evidence="8">
    <location>
        <begin position="512"/>
        <end position="531"/>
    </location>
</feature>
<keyword evidence="4 7" id="KW-0547">Nucleotide-binding</keyword>
<feature type="binding site" evidence="7">
    <location>
        <position position="57"/>
    </location>
    <ligand>
        <name>ATP</name>
        <dbReference type="ChEBI" id="CHEBI:30616"/>
    </ligand>
</feature>
<dbReference type="PROSITE" id="PS00107">
    <property type="entry name" value="PROTEIN_KINASE_ATP"/>
    <property type="match status" value="1"/>
</dbReference>
<keyword evidence="8" id="KW-1133">Transmembrane helix</keyword>
<reference evidence="10" key="1">
    <citation type="submission" date="2022-10" db="EMBL/GenBank/DDBJ databases">
        <title>The WGS of Solirubrobacter ginsenosidimutans DSM 21036.</title>
        <authorList>
            <person name="Jiang Z."/>
        </authorList>
    </citation>
    <scope>NUCLEOTIDE SEQUENCE</scope>
    <source>
        <strain evidence="10">DSM 21036</strain>
    </source>
</reference>
<dbReference type="GO" id="GO:0005524">
    <property type="term" value="F:ATP binding"/>
    <property type="evidence" value="ECO:0007669"/>
    <property type="project" value="UniProtKB-UniRule"/>
</dbReference>
<dbReference type="EC" id="2.7.11.1" evidence="1"/>
<evidence type="ECO:0000256" key="6">
    <source>
        <dbReference type="ARBA" id="ARBA00022840"/>
    </source>
</evidence>
<feature type="transmembrane region" description="Helical" evidence="8">
    <location>
        <begin position="333"/>
        <end position="358"/>
    </location>
</feature>
<keyword evidence="5 10" id="KW-0418">Kinase</keyword>
<dbReference type="InterPro" id="IPR000719">
    <property type="entry name" value="Prot_kinase_dom"/>
</dbReference>
<organism evidence="10 11">
    <name type="scientific">Solirubrobacter ginsenosidimutans</name>
    <dbReference type="NCBI Taxonomy" id="490573"/>
    <lineage>
        <taxon>Bacteria</taxon>
        <taxon>Bacillati</taxon>
        <taxon>Actinomycetota</taxon>
        <taxon>Thermoleophilia</taxon>
        <taxon>Solirubrobacterales</taxon>
        <taxon>Solirubrobacteraceae</taxon>
        <taxon>Solirubrobacter</taxon>
    </lineage>
</organism>
<evidence type="ECO:0000256" key="1">
    <source>
        <dbReference type="ARBA" id="ARBA00012513"/>
    </source>
</evidence>
<feature type="transmembrane region" description="Helical" evidence="8">
    <location>
        <begin position="387"/>
        <end position="408"/>
    </location>
</feature>
<dbReference type="AlphaFoldDB" id="A0A9X3S3D1"/>